<protein>
    <recommendedName>
        <fullName evidence="2">protein-tyrosine-phosphatase</fullName>
        <ecNumber evidence="2">3.1.3.48</ecNumber>
    </recommendedName>
</protein>
<dbReference type="EMBL" id="AP012342">
    <property type="protein sequence ID" value="BAM07913.1"/>
    <property type="molecule type" value="Genomic_DNA"/>
</dbReference>
<keyword evidence="7" id="KW-0067">ATP-binding</keyword>
<dbReference type="InterPro" id="IPR023485">
    <property type="entry name" value="Ptyr_pPase"/>
</dbReference>
<reference evidence="9 10" key="1">
    <citation type="journal article" date="2012" name="J. Bacteriol.">
        <title>Complete Genome Sequence of Leptospirillum ferrooxidans Strain C2-3, Isolated from a Fresh Volcanic Ash Deposit on the Island of Miyake, Japan.</title>
        <authorList>
            <person name="Fujimura R."/>
            <person name="Sato Y."/>
            <person name="Nishizawa T."/>
            <person name="Oshima K."/>
            <person name="Kim S.-W."/>
            <person name="Hattori M."/>
            <person name="Kamijo T."/>
            <person name="Ohta H."/>
        </authorList>
    </citation>
    <scope>NUCLEOTIDE SEQUENCE [LARGE SCALE GENOMIC DNA]</scope>
    <source>
        <strain evidence="9 10">C2-3</strain>
    </source>
</reference>
<evidence type="ECO:0000259" key="8">
    <source>
        <dbReference type="PROSITE" id="PS50975"/>
    </source>
</evidence>
<organism evidence="9 10">
    <name type="scientific">Leptospirillum ferrooxidans (strain C2-3)</name>
    <dbReference type="NCBI Taxonomy" id="1162668"/>
    <lineage>
        <taxon>Bacteria</taxon>
        <taxon>Pseudomonadati</taxon>
        <taxon>Nitrospirota</taxon>
        <taxon>Nitrospiria</taxon>
        <taxon>Nitrospirales</taxon>
        <taxon>Nitrospiraceae</taxon>
        <taxon>Leptospirillum</taxon>
    </lineage>
</organism>
<dbReference type="Gene3D" id="3.40.50.2300">
    <property type="match status" value="1"/>
</dbReference>
<dbReference type="SUPFAM" id="SSF52788">
    <property type="entry name" value="Phosphotyrosine protein phosphatases I"/>
    <property type="match status" value="1"/>
</dbReference>
<sequence length="576" mass="64916">MTGQKKVLVLDASCNAATTIVQSLGRAGYKVSLAGESPDAFAFRSRYLHGRSVYPDPLKKKSAFQDWFLNIWSPEAFDYVIPASDLTIYPIREIAKERPLPGVILPPDETFSLFFDKVKTLQLAIECGVPVPKTVIVQDGKWNPEDFVSFPYYVKTSQSKVWMGDVGFDLDARLVRNPEELFEAVTDWAVYGDVLIQGYEPGDGVGIELLCRDGDILLFFAHRRMHEYPLTGGGGTYRVSIEPPPALFESARRLVKAASWTGVAMVEYKMDGAAYSLMEVNGRFWGSLPLSYRSGVDFPLSLVRAYSGEPVTQTPYRAGVYSRRFSMEFAWFKRNLLADKNDPYTKTQPLGKTILEYSRFLTGKDHWDHLFLSDPVPTLSEMGRTLGRTGSTVVRMARKRFLKRSGKSRDEGVRRESLERLRSIGKSRTPLNILVLCHGNICRSPLVESCLKELLPSDRFAVRSSGFIPRILRQSPREYARLAKKEGVDLSGHRSSLVNEEDLSWADLVVIMDGGNHRELSDFDSSALVKTVFLGAWSHESNIDIPDPYGEPEEKMLQIIHHMKESCQNLSRDLLS</sequence>
<name>I0IRL4_LEPFC</name>
<dbReference type="Pfam" id="PF01451">
    <property type="entry name" value="LMWPc"/>
    <property type="match status" value="1"/>
</dbReference>
<dbReference type="PANTHER" id="PTHR11717">
    <property type="entry name" value="LOW MOLECULAR WEIGHT PROTEIN TYROSINE PHOSPHATASE"/>
    <property type="match status" value="1"/>
</dbReference>
<dbReference type="AlphaFoldDB" id="I0IRL4"/>
<dbReference type="PRINTS" id="PR00719">
    <property type="entry name" value="LMWPTPASE"/>
</dbReference>
<dbReference type="eggNOG" id="COG3919">
    <property type="taxonomic scope" value="Bacteria"/>
</dbReference>
<dbReference type="InterPro" id="IPR017867">
    <property type="entry name" value="Tyr_phospatase_low_mol_wt"/>
</dbReference>
<keyword evidence="10" id="KW-1185">Reference proteome</keyword>
<dbReference type="PANTHER" id="PTHR11717:SF31">
    <property type="entry name" value="LOW MOLECULAR WEIGHT PROTEIN-TYROSINE-PHOSPHATASE ETP-RELATED"/>
    <property type="match status" value="1"/>
</dbReference>
<keyword evidence="7" id="KW-0547">Nucleotide-binding</keyword>
<dbReference type="Proteomes" id="UP000007382">
    <property type="component" value="Chromosome"/>
</dbReference>
<evidence type="ECO:0000256" key="7">
    <source>
        <dbReference type="PROSITE-ProRule" id="PRU00409"/>
    </source>
</evidence>
<dbReference type="InterPro" id="IPR050438">
    <property type="entry name" value="LMW_PTPase"/>
</dbReference>
<dbReference type="InterPro" id="IPR036196">
    <property type="entry name" value="Ptyr_pPase_sf"/>
</dbReference>
<feature type="active site" description="Proton donor" evidence="6">
    <location>
        <position position="547"/>
    </location>
</feature>
<evidence type="ECO:0000256" key="1">
    <source>
        <dbReference type="ARBA" id="ARBA00011063"/>
    </source>
</evidence>
<dbReference type="OrthoDB" id="5372487at2"/>
<dbReference type="KEGG" id="lfc:LFE_2241"/>
<feature type="domain" description="ATP-grasp" evidence="8">
    <location>
        <begin position="121"/>
        <end position="307"/>
    </location>
</feature>
<dbReference type="Pfam" id="PF15632">
    <property type="entry name" value="ATPgrasp_Ter"/>
    <property type="match status" value="1"/>
</dbReference>
<keyword evidence="3" id="KW-0378">Hydrolase</keyword>
<dbReference type="PROSITE" id="PS50975">
    <property type="entry name" value="ATP_GRASP"/>
    <property type="match status" value="1"/>
</dbReference>
<reference evidence="10" key="2">
    <citation type="submission" date="2012-03" db="EMBL/GenBank/DDBJ databases">
        <title>The complete genome sequence of the pioneer microbe on fresh volcanic deposit, Leptospirillum ferrooxidans strain C2-3.</title>
        <authorList>
            <person name="Fujimura R."/>
            <person name="Sato Y."/>
            <person name="Nishizawa T."/>
            <person name="Nanba K."/>
            <person name="Oshima K."/>
            <person name="Hattori M."/>
            <person name="Kamijo T."/>
            <person name="Ohta H."/>
        </authorList>
    </citation>
    <scope>NUCLEOTIDE SEQUENCE [LARGE SCALE GENOMIC DNA]</scope>
    <source>
        <strain evidence="10">C2-3</strain>
    </source>
</reference>
<accession>I0IRL4</accession>
<dbReference type="GO" id="GO:0005524">
    <property type="term" value="F:ATP binding"/>
    <property type="evidence" value="ECO:0007669"/>
    <property type="project" value="UniProtKB-UniRule"/>
</dbReference>
<evidence type="ECO:0000256" key="4">
    <source>
        <dbReference type="ARBA" id="ARBA00022912"/>
    </source>
</evidence>
<gene>
    <name evidence="9" type="ordered locus">LFE_2241</name>
</gene>
<evidence type="ECO:0000313" key="10">
    <source>
        <dbReference type="Proteomes" id="UP000007382"/>
    </source>
</evidence>
<evidence type="ECO:0000256" key="6">
    <source>
        <dbReference type="PIRSR" id="PIRSR617867-1"/>
    </source>
</evidence>
<dbReference type="EC" id="3.1.3.48" evidence="2"/>
<comment type="catalytic activity">
    <reaction evidence="5">
        <text>O-phospho-L-tyrosyl-[protein] + H2O = L-tyrosyl-[protein] + phosphate</text>
        <dbReference type="Rhea" id="RHEA:10684"/>
        <dbReference type="Rhea" id="RHEA-COMP:10136"/>
        <dbReference type="Rhea" id="RHEA-COMP:20101"/>
        <dbReference type="ChEBI" id="CHEBI:15377"/>
        <dbReference type="ChEBI" id="CHEBI:43474"/>
        <dbReference type="ChEBI" id="CHEBI:46858"/>
        <dbReference type="ChEBI" id="CHEBI:61978"/>
        <dbReference type="EC" id="3.1.3.48"/>
    </reaction>
</comment>
<evidence type="ECO:0000313" key="9">
    <source>
        <dbReference type="EMBL" id="BAM07913.1"/>
    </source>
</evidence>
<evidence type="ECO:0000256" key="2">
    <source>
        <dbReference type="ARBA" id="ARBA00013064"/>
    </source>
</evidence>
<feature type="active site" evidence="6">
    <location>
        <position position="443"/>
    </location>
</feature>
<dbReference type="SUPFAM" id="SSF56059">
    <property type="entry name" value="Glutathione synthetase ATP-binding domain-like"/>
    <property type="match status" value="1"/>
</dbReference>
<dbReference type="PATRIC" id="fig|1162668.3.peg.2658"/>
<proteinExistence type="inferred from homology"/>
<evidence type="ECO:0000256" key="3">
    <source>
        <dbReference type="ARBA" id="ARBA00022801"/>
    </source>
</evidence>
<keyword evidence="4" id="KW-0904">Protein phosphatase</keyword>
<dbReference type="HOGENOM" id="CLU_034084_0_0_0"/>
<comment type="similarity">
    <text evidence="1">Belongs to the low molecular weight phosphotyrosine protein phosphatase family.</text>
</comment>
<dbReference type="SMART" id="SM00226">
    <property type="entry name" value="LMWPc"/>
    <property type="match status" value="1"/>
</dbReference>
<dbReference type="eggNOG" id="COG0394">
    <property type="taxonomic scope" value="Bacteria"/>
</dbReference>
<evidence type="ECO:0000256" key="5">
    <source>
        <dbReference type="ARBA" id="ARBA00051722"/>
    </source>
</evidence>
<feature type="active site" description="Nucleophile" evidence="6">
    <location>
        <position position="437"/>
    </location>
</feature>
<dbReference type="InterPro" id="IPR011761">
    <property type="entry name" value="ATP-grasp"/>
</dbReference>
<dbReference type="GO" id="GO:0046872">
    <property type="term" value="F:metal ion binding"/>
    <property type="evidence" value="ECO:0007669"/>
    <property type="project" value="InterPro"/>
</dbReference>
<dbReference type="GO" id="GO:0004725">
    <property type="term" value="F:protein tyrosine phosphatase activity"/>
    <property type="evidence" value="ECO:0007669"/>
    <property type="project" value="UniProtKB-EC"/>
</dbReference>
<dbReference type="Gene3D" id="3.30.470.20">
    <property type="entry name" value="ATP-grasp fold, B domain"/>
    <property type="match status" value="1"/>
</dbReference>
<dbReference type="RefSeq" id="WP_014450396.1">
    <property type="nucleotide sequence ID" value="NC_017094.1"/>
</dbReference>